<keyword evidence="2" id="KW-1185">Reference proteome</keyword>
<organism evidence="1 2">
    <name type="scientific">Hypsibius exemplaris</name>
    <name type="common">Freshwater tardigrade</name>
    <dbReference type="NCBI Taxonomy" id="2072580"/>
    <lineage>
        <taxon>Eukaryota</taxon>
        <taxon>Metazoa</taxon>
        <taxon>Ecdysozoa</taxon>
        <taxon>Tardigrada</taxon>
        <taxon>Eutardigrada</taxon>
        <taxon>Parachela</taxon>
        <taxon>Hypsibioidea</taxon>
        <taxon>Hypsibiidae</taxon>
        <taxon>Hypsibius</taxon>
    </lineage>
</organism>
<reference evidence="2" key="1">
    <citation type="submission" date="2017-01" db="EMBL/GenBank/DDBJ databases">
        <title>Comparative genomics of anhydrobiosis in the tardigrade Hypsibius dujardini.</title>
        <authorList>
            <person name="Yoshida Y."/>
            <person name="Koutsovoulos G."/>
            <person name="Laetsch D."/>
            <person name="Stevens L."/>
            <person name="Kumar S."/>
            <person name="Horikawa D."/>
            <person name="Ishino K."/>
            <person name="Komine S."/>
            <person name="Tomita M."/>
            <person name="Blaxter M."/>
            <person name="Arakawa K."/>
        </authorList>
    </citation>
    <scope>NUCLEOTIDE SEQUENCE [LARGE SCALE GENOMIC DNA]</scope>
    <source>
        <strain evidence="2">Z151</strain>
    </source>
</reference>
<protein>
    <recommendedName>
        <fullName evidence="3">Protein kinase domain-containing protein</fullName>
    </recommendedName>
</protein>
<accession>A0A9X6RPJ6</accession>
<dbReference type="EMBL" id="MTYJ01000557">
    <property type="protein sequence ID" value="OWA55147.1"/>
    <property type="molecule type" value="Genomic_DNA"/>
</dbReference>
<evidence type="ECO:0008006" key="3">
    <source>
        <dbReference type="Google" id="ProtNLM"/>
    </source>
</evidence>
<sequence>LSAAKSSMKRLKTMRHPNILTFVDGLEVTVQEVVICIMQHFR</sequence>
<dbReference type="OrthoDB" id="447103at2759"/>
<evidence type="ECO:0000313" key="1">
    <source>
        <dbReference type="EMBL" id="OWA55147.1"/>
    </source>
</evidence>
<proteinExistence type="predicted"/>
<gene>
    <name evidence="1" type="ORF">BV898_19534</name>
</gene>
<name>A0A9X6RPJ6_HYPEX</name>
<feature type="non-terminal residue" evidence="1">
    <location>
        <position position="1"/>
    </location>
</feature>
<dbReference type="Proteomes" id="UP000192578">
    <property type="component" value="Unassembled WGS sequence"/>
</dbReference>
<evidence type="ECO:0000313" key="2">
    <source>
        <dbReference type="Proteomes" id="UP000192578"/>
    </source>
</evidence>
<dbReference type="Gene3D" id="3.30.200.20">
    <property type="entry name" value="Phosphorylase Kinase, domain 1"/>
    <property type="match status" value="1"/>
</dbReference>
<dbReference type="AlphaFoldDB" id="A0A9X6RPJ6"/>
<comment type="caution">
    <text evidence="1">The sequence shown here is derived from an EMBL/GenBank/DDBJ whole genome shotgun (WGS) entry which is preliminary data.</text>
</comment>